<reference evidence="6 7" key="2">
    <citation type="submission" date="2020-04" db="EMBL/GenBank/DDBJ databases">
        <title>The Epidemiology and Molecular Characteristics of Linezolid-Resistant Staphylococcus capitis in Huashan Hospital, Shanghai.</title>
        <authorList>
            <person name="Ding L."/>
            <person name="Li P."/>
            <person name="Yang Y."/>
            <person name="Lin D."/>
            <person name="Xu X."/>
        </authorList>
    </citation>
    <scope>NUCLEOTIDE SEQUENCE [LARGE SCALE GENOMIC DNA]</scope>
    <source>
        <strain evidence="3 7">12-86</strain>
        <strain evidence="2 6">17-84</strain>
    </source>
</reference>
<dbReference type="EMBL" id="JABBLX010000003">
    <property type="protein sequence ID" value="NMK96989.1"/>
    <property type="molecule type" value="Genomic_DNA"/>
</dbReference>
<evidence type="ECO:0000313" key="3">
    <source>
        <dbReference type="EMBL" id="NMK96989.1"/>
    </source>
</evidence>
<dbReference type="InterPro" id="IPR056944">
    <property type="entry name" value="Tubby_C-like"/>
</dbReference>
<dbReference type="Pfam" id="PF23728">
    <property type="entry name" value="Tubby_C_like"/>
    <property type="match status" value="1"/>
</dbReference>
<evidence type="ECO:0000313" key="5">
    <source>
        <dbReference type="Proteomes" id="UP000291949"/>
    </source>
</evidence>
<sequence length="189" mass="21795">MYKYFKRNRFSTKSSDIKDDSGKIVGTIQKKFNNIFQRLVSFFTLGFKFNRFVIYDHNGDVKASVKVKTIMAQKRFDVTYVSNNGESQVLFDKQSNGRGETYGILKFDGRILNIHSDVNKYTVIKDSKQDKEIASWKQNGDYAYVEGKSELYEKNHLLFILILHSFANVHVSHSILNPFNPDTTGSPII</sequence>
<dbReference type="AlphaFoldDB" id="A0A7X9W8Z5"/>
<name>A0A7X9W8Z5_STACP</name>
<organism evidence="3 7">
    <name type="scientific">Staphylococcus capitis</name>
    <dbReference type="NCBI Taxonomy" id="29388"/>
    <lineage>
        <taxon>Bacteria</taxon>
        <taxon>Bacillati</taxon>
        <taxon>Bacillota</taxon>
        <taxon>Bacilli</taxon>
        <taxon>Bacillales</taxon>
        <taxon>Staphylococcaceae</taxon>
        <taxon>Staphylococcus</taxon>
    </lineage>
</organism>
<gene>
    <name evidence="4" type="ORF">EQ811_08930</name>
    <name evidence="3" type="ORF">HHM13_02585</name>
    <name evidence="2" type="ORF">HHM24_03030</name>
</gene>
<comment type="caution">
    <text evidence="3">The sequence shown here is derived from an EMBL/GenBank/DDBJ whole genome shotgun (WGS) entry which is preliminary data.</text>
</comment>
<proteinExistence type="predicted"/>
<evidence type="ECO:0000313" key="7">
    <source>
        <dbReference type="Proteomes" id="UP000550736"/>
    </source>
</evidence>
<dbReference type="Proteomes" id="UP000550736">
    <property type="component" value="Unassembled WGS sequence"/>
</dbReference>
<dbReference type="Proteomes" id="UP000291949">
    <property type="component" value="Unassembled WGS sequence"/>
</dbReference>
<dbReference type="RefSeq" id="WP_030058852.1">
    <property type="nucleotide sequence ID" value="NZ_AP014956.1"/>
</dbReference>
<evidence type="ECO:0000313" key="4">
    <source>
        <dbReference type="EMBL" id="TBW76971.1"/>
    </source>
</evidence>
<accession>A0A7X9W8Z5</accession>
<feature type="domain" description="Tubby C-terminal" evidence="1">
    <location>
        <begin position="2"/>
        <end position="165"/>
    </location>
</feature>
<evidence type="ECO:0000313" key="6">
    <source>
        <dbReference type="Proteomes" id="UP000538955"/>
    </source>
</evidence>
<evidence type="ECO:0000259" key="1">
    <source>
        <dbReference type="Pfam" id="PF23728"/>
    </source>
</evidence>
<dbReference type="EMBL" id="JABBMI010000034">
    <property type="protein sequence ID" value="NMK53726.1"/>
    <property type="molecule type" value="Genomic_DNA"/>
</dbReference>
<dbReference type="EMBL" id="SCHC01000002">
    <property type="protein sequence ID" value="TBW76971.1"/>
    <property type="molecule type" value="Genomic_DNA"/>
</dbReference>
<reference evidence="4 5" key="1">
    <citation type="journal article" date="2019" name="Sci. Transl. Med.">
        <title>Quorum sensing between bacterial species on the skin protects against epidermal injury in atopic dermatitis.</title>
        <authorList>
            <person name="Williams M.R."/>
        </authorList>
    </citation>
    <scope>NUCLEOTIDE SEQUENCE [LARGE SCALE GENOMIC DNA]</scope>
    <source>
        <strain evidence="4 5">H8</strain>
    </source>
</reference>
<dbReference type="Proteomes" id="UP000538955">
    <property type="component" value="Unassembled WGS sequence"/>
</dbReference>
<evidence type="ECO:0000313" key="2">
    <source>
        <dbReference type="EMBL" id="NMK53726.1"/>
    </source>
</evidence>
<keyword evidence="6" id="KW-1185">Reference proteome</keyword>
<protein>
    <recommendedName>
        <fullName evidence="1">Tubby C-terminal domain-containing protein</fullName>
    </recommendedName>
</protein>